<feature type="compositionally biased region" description="Polar residues" evidence="1">
    <location>
        <begin position="82"/>
        <end position="91"/>
    </location>
</feature>
<protein>
    <submittedName>
        <fullName evidence="2">Uncharacterized protein</fullName>
    </submittedName>
</protein>
<gene>
    <name evidence="2" type="ORF">EYF80_015383</name>
</gene>
<dbReference type="AlphaFoldDB" id="A0A4Z2IAU6"/>
<dbReference type="Proteomes" id="UP000314294">
    <property type="component" value="Unassembled WGS sequence"/>
</dbReference>
<organism evidence="2 3">
    <name type="scientific">Liparis tanakae</name>
    <name type="common">Tanaka's snailfish</name>
    <dbReference type="NCBI Taxonomy" id="230148"/>
    <lineage>
        <taxon>Eukaryota</taxon>
        <taxon>Metazoa</taxon>
        <taxon>Chordata</taxon>
        <taxon>Craniata</taxon>
        <taxon>Vertebrata</taxon>
        <taxon>Euteleostomi</taxon>
        <taxon>Actinopterygii</taxon>
        <taxon>Neopterygii</taxon>
        <taxon>Teleostei</taxon>
        <taxon>Neoteleostei</taxon>
        <taxon>Acanthomorphata</taxon>
        <taxon>Eupercaria</taxon>
        <taxon>Perciformes</taxon>
        <taxon>Cottioidei</taxon>
        <taxon>Cottales</taxon>
        <taxon>Liparidae</taxon>
        <taxon>Liparis</taxon>
    </lineage>
</organism>
<evidence type="ECO:0000313" key="3">
    <source>
        <dbReference type="Proteomes" id="UP000314294"/>
    </source>
</evidence>
<name>A0A4Z2IAU6_9TELE</name>
<proteinExistence type="predicted"/>
<evidence type="ECO:0000313" key="2">
    <source>
        <dbReference type="EMBL" id="TNN74424.1"/>
    </source>
</evidence>
<feature type="compositionally biased region" description="Polar residues" evidence="1">
    <location>
        <begin position="109"/>
        <end position="119"/>
    </location>
</feature>
<feature type="compositionally biased region" description="Basic and acidic residues" evidence="1">
    <location>
        <begin position="93"/>
        <end position="108"/>
    </location>
</feature>
<keyword evidence="3" id="KW-1185">Reference proteome</keyword>
<sequence length="131" mass="15127">MERAGIEPTTLGLQDDPRTPLSYSRPAMKSISGFPPHPYSLRMIWCSWFSRQFSSSSWRFLDCRRVLRFRDRPIIFWFSSRGSGAGWSSTEPRGVRPDKEQEVREDSTHSIPDNTNVPINTAPEEIVRHTS</sequence>
<reference evidence="2 3" key="1">
    <citation type="submission" date="2019-03" db="EMBL/GenBank/DDBJ databases">
        <title>First draft genome of Liparis tanakae, snailfish: a comprehensive survey of snailfish specific genes.</title>
        <authorList>
            <person name="Kim W."/>
            <person name="Song I."/>
            <person name="Jeong J.-H."/>
            <person name="Kim D."/>
            <person name="Kim S."/>
            <person name="Ryu S."/>
            <person name="Song J.Y."/>
            <person name="Lee S.K."/>
        </authorList>
    </citation>
    <scope>NUCLEOTIDE SEQUENCE [LARGE SCALE GENOMIC DNA]</scope>
    <source>
        <tissue evidence="2">Muscle</tissue>
    </source>
</reference>
<evidence type="ECO:0000256" key="1">
    <source>
        <dbReference type="SAM" id="MobiDB-lite"/>
    </source>
</evidence>
<comment type="caution">
    <text evidence="2">The sequence shown here is derived from an EMBL/GenBank/DDBJ whole genome shotgun (WGS) entry which is preliminary data.</text>
</comment>
<dbReference type="EMBL" id="SRLO01000114">
    <property type="protein sequence ID" value="TNN74424.1"/>
    <property type="molecule type" value="Genomic_DNA"/>
</dbReference>
<feature type="region of interest" description="Disordered" evidence="1">
    <location>
        <begin position="82"/>
        <end position="131"/>
    </location>
</feature>
<accession>A0A4Z2IAU6</accession>